<gene>
    <name evidence="1" type="ORF">O2N63_01015</name>
</gene>
<dbReference type="GO" id="GO:0016853">
    <property type="term" value="F:isomerase activity"/>
    <property type="evidence" value="ECO:0007669"/>
    <property type="project" value="UniProtKB-KW"/>
</dbReference>
<dbReference type="Pfam" id="PF02962">
    <property type="entry name" value="CHMI"/>
    <property type="match status" value="1"/>
</dbReference>
<dbReference type="InterPro" id="IPR014347">
    <property type="entry name" value="Tautomerase/MIF_sf"/>
</dbReference>
<dbReference type="RefSeq" id="WP_271052180.1">
    <property type="nucleotide sequence ID" value="NZ_JAQIIO010000001.1"/>
</dbReference>
<dbReference type="Proteomes" id="UP001528040">
    <property type="component" value="Unassembled WGS sequence"/>
</dbReference>
<accession>A0ABT4VWQ1</accession>
<dbReference type="EMBL" id="JAQIIO010000001">
    <property type="protein sequence ID" value="MDA5092669.1"/>
    <property type="molecule type" value="Genomic_DNA"/>
</dbReference>
<dbReference type="PANTHER" id="PTHR37950:SF1">
    <property type="entry name" value="4-HYDROXYPHENYLACETATE CATABOLISM PROTEIN"/>
    <property type="match status" value="1"/>
</dbReference>
<evidence type="ECO:0000313" key="2">
    <source>
        <dbReference type="Proteomes" id="UP001528040"/>
    </source>
</evidence>
<dbReference type="Gene3D" id="3.30.429.10">
    <property type="entry name" value="Macrophage Migration Inhibitory Factor"/>
    <property type="match status" value="1"/>
</dbReference>
<organism evidence="1 2">
    <name type="scientific">Aliiroseovarius salicola</name>
    <dbReference type="NCBI Taxonomy" id="3009082"/>
    <lineage>
        <taxon>Bacteria</taxon>
        <taxon>Pseudomonadati</taxon>
        <taxon>Pseudomonadota</taxon>
        <taxon>Alphaproteobacteria</taxon>
        <taxon>Rhodobacterales</taxon>
        <taxon>Paracoccaceae</taxon>
        <taxon>Aliiroseovarius</taxon>
    </lineage>
</organism>
<name>A0ABT4VWQ1_9RHOB</name>
<dbReference type="PANTHER" id="PTHR37950">
    <property type="entry name" value="4-HYDROXYPHENYLACETATE CATABOLISM PROTEIN"/>
    <property type="match status" value="1"/>
</dbReference>
<keyword evidence="1" id="KW-0413">Isomerase</keyword>
<evidence type="ECO:0000313" key="1">
    <source>
        <dbReference type="EMBL" id="MDA5092669.1"/>
    </source>
</evidence>
<keyword evidence="2" id="KW-1185">Reference proteome</keyword>
<dbReference type="InterPro" id="IPR004220">
    <property type="entry name" value="5-COMe_2-OHmuconate_Isoase"/>
</dbReference>
<reference evidence="1 2" key="1">
    <citation type="submission" date="2023-01" db="EMBL/GenBank/DDBJ databases">
        <authorList>
            <person name="Yoon J.-W."/>
        </authorList>
    </citation>
    <scope>NUCLEOTIDE SEQUENCE [LARGE SCALE GENOMIC DNA]</scope>
    <source>
        <strain evidence="1 2">KMU-50</strain>
    </source>
</reference>
<dbReference type="SUPFAM" id="SSF55331">
    <property type="entry name" value="Tautomerase/MIF"/>
    <property type="match status" value="1"/>
</dbReference>
<comment type="caution">
    <text evidence="1">The sequence shown here is derived from an EMBL/GenBank/DDBJ whole genome shotgun (WGS) entry which is preliminary data.</text>
</comment>
<sequence>MPHVRIEHAGTAVDQQKVCEAVFDALAAHKAIPHPESLKVRALPCDAYRIGTEPASFAHAHLTLLPGRSDEVKTELARLILTVMRRHLPEVGSLSVDVADLSSSYVKDVL</sequence>
<protein>
    <submittedName>
        <fullName evidence="1">5-carboxymethyl-2-hydroxymuconate isomerase</fullName>
    </submittedName>
</protein>
<proteinExistence type="predicted"/>